<evidence type="ECO:0000313" key="4">
    <source>
        <dbReference type="EMBL" id="WDE07551.1"/>
    </source>
</evidence>
<dbReference type="Proteomes" id="UP000032352">
    <property type="component" value="Chromosome"/>
</dbReference>
<dbReference type="RefSeq" id="WP_044836830.1">
    <property type="nucleotide sequence ID" value="NZ_CP059733.1"/>
</dbReference>
<dbReference type="Pfam" id="PF00106">
    <property type="entry name" value="adh_short"/>
    <property type="match status" value="1"/>
</dbReference>
<dbReference type="GO" id="GO:0016020">
    <property type="term" value="C:membrane"/>
    <property type="evidence" value="ECO:0007669"/>
    <property type="project" value="TreeGrafter"/>
</dbReference>
<keyword evidence="2" id="KW-0560">Oxidoreductase</keyword>
<reference evidence="4 5" key="2">
    <citation type="journal article" date="2022" name="Mar. Drugs">
        <title>Bioassay-Guided Fractionation Leads to the Detection of Cholic Acid Generated by the Rare Thalassomonas sp.</title>
        <authorList>
            <person name="Pheiffer F."/>
            <person name="Schneider Y.K."/>
            <person name="Hansen E.H."/>
            <person name="Andersen J.H."/>
            <person name="Isaksson J."/>
            <person name="Busche T."/>
            <person name="R C."/>
            <person name="Kalinowski J."/>
            <person name="Zyl L.V."/>
            <person name="Trindade M."/>
        </authorList>
    </citation>
    <scope>NUCLEOTIDE SEQUENCE [LARGE SCALE GENOMIC DNA]</scope>
    <source>
        <strain evidence="4 5">XOM25</strain>
    </source>
</reference>
<dbReference type="SUPFAM" id="SSF51735">
    <property type="entry name" value="NAD(P)-binding Rossmann-fold domains"/>
    <property type="match status" value="1"/>
</dbReference>
<dbReference type="GO" id="GO:0016491">
    <property type="term" value="F:oxidoreductase activity"/>
    <property type="evidence" value="ECO:0007669"/>
    <property type="project" value="UniProtKB-KW"/>
</dbReference>
<reference evidence="4 5" key="1">
    <citation type="journal article" date="2015" name="Genome Announc.">
        <title>Draft Genome Sequences of Marine Isolates of Thalassomonas viridans and Thalassomonas actiniarum.</title>
        <authorList>
            <person name="Olonade I."/>
            <person name="van Zyl L.J."/>
            <person name="Trindade M."/>
        </authorList>
    </citation>
    <scope>NUCLEOTIDE SEQUENCE [LARGE SCALE GENOMIC DNA]</scope>
    <source>
        <strain evidence="4 5">XOM25</strain>
    </source>
</reference>
<dbReference type="PANTHER" id="PTHR44196">
    <property type="entry name" value="DEHYDROGENASE/REDUCTASE SDR FAMILY MEMBER 7B"/>
    <property type="match status" value="1"/>
</dbReference>
<dbReference type="NCBIfam" id="NF004196">
    <property type="entry name" value="PRK05650.1"/>
    <property type="match status" value="1"/>
</dbReference>
<proteinExistence type="inferred from homology"/>
<protein>
    <submittedName>
        <fullName evidence="4">SDR family oxidoreductase</fullName>
    </submittedName>
</protein>
<dbReference type="PRINTS" id="PR00081">
    <property type="entry name" value="GDHRDH"/>
</dbReference>
<name>A0AAE9Z6A4_9GAMM</name>
<dbReference type="InterPro" id="IPR002347">
    <property type="entry name" value="SDR_fam"/>
</dbReference>
<evidence type="ECO:0000313" key="5">
    <source>
        <dbReference type="Proteomes" id="UP000032352"/>
    </source>
</evidence>
<keyword evidence="5" id="KW-1185">Reference proteome</keyword>
<organism evidence="4 5">
    <name type="scientific">Thalassomonas viridans</name>
    <dbReference type="NCBI Taxonomy" id="137584"/>
    <lineage>
        <taxon>Bacteria</taxon>
        <taxon>Pseudomonadati</taxon>
        <taxon>Pseudomonadota</taxon>
        <taxon>Gammaproteobacteria</taxon>
        <taxon>Alteromonadales</taxon>
        <taxon>Colwelliaceae</taxon>
        <taxon>Thalassomonas</taxon>
    </lineage>
</organism>
<dbReference type="InterPro" id="IPR036291">
    <property type="entry name" value="NAD(P)-bd_dom_sf"/>
</dbReference>
<sequence length="282" mass="30299">MSGKRIFITGGASGLGKAIAFKYAGAGYRVCIGDRHRQRGEATAEALTASGAEAFFIECDVTRTEDLLAVKEALISRWQGVDLVINNAGIAGTAGPIDQVSVGDWQQVLDINLLGVVRGCQTFAPLFKQQGSGYFVNIASAAGLINAPQMSSYNVSKAGVIALSETLKHELAPFNIGISVVCPAFFQTNLAESMKSTIDGLPQRLSRLMARSAISAEDIADDIFTSAQTGSFWVLSHKAERRLWLLKRYLPAVFDWLMKKKVTKLFSPPKPDNSKTAATPPG</sequence>
<dbReference type="CDD" id="cd05233">
    <property type="entry name" value="SDR_c"/>
    <property type="match status" value="1"/>
</dbReference>
<accession>A0AAE9Z6A4</accession>
<dbReference type="EMBL" id="CP059733">
    <property type="protein sequence ID" value="WDE07551.1"/>
    <property type="molecule type" value="Genomic_DNA"/>
</dbReference>
<dbReference type="PRINTS" id="PR00080">
    <property type="entry name" value="SDRFAMILY"/>
</dbReference>
<evidence type="ECO:0000256" key="1">
    <source>
        <dbReference type="ARBA" id="ARBA00006484"/>
    </source>
</evidence>
<evidence type="ECO:0000256" key="2">
    <source>
        <dbReference type="ARBA" id="ARBA00023002"/>
    </source>
</evidence>
<gene>
    <name evidence="4" type="ORF">SG34_012085</name>
</gene>
<dbReference type="PANTHER" id="PTHR44196:SF1">
    <property type="entry name" value="DEHYDROGENASE_REDUCTASE SDR FAMILY MEMBER 7B"/>
    <property type="match status" value="1"/>
</dbReference>
<dbReference type="Gene3D" id="3.40.50.720">
    <property type="entry name" value="NAD(P)-binding Rossmann-like Domain"/>
    <property type="match status" value="1"/>
</dbReference>
<dbReference type="AlphaFoldDB" id="A0AAE9Z6A4"/>
<comment type="similarity">
    <text evidence="1 3">Belongs to the short-chain dehydrogenases/reductases (SDR) family.</text>
</comment>
<evidence type="ECO:0000256" key="3">
    <source>
        <dbReference type="RuleBase" id="RU000363"/>
    </source>
</evidence>
<dbReference type="KEGG" id="tvd:SG34_012085"/>